<gene>
    <name evidence="4" type="primary">LOC111603762</name>
</gene>
<protein>
    <submittedName>
        <fullName evidence="4">C-type lectin 37Db-like</fullName>
    </submittedName>
</protein>
<dbReference type="PANTHER" id="PTHR22803">
    <property type="entry name" value="MANNOSE, PHOSPHOLIPASE, LECTIN RECEPTOR RELATED"/>
    <property type="match status" value="1"/>
</dbReference>
<sequence length="210" mass="24138">MKAVQIALLSWLLIGQGSCNETLSEVDRIDSFDKCQIALNAVASPSEQLRQQNDVLQYLKELINNKYPTWAAAEPKQFQEVGSKLYYVEEDNKLNWFTASDVCSSMGAHLAYFKDGAEYEALSNHLLNLTLSKSKDARFWMDVNDICAPGAYTSLTTGKNISYAYWETNRPDNFDDEHCVELRIKQKRFVMNDIKCLSEKYFICQKEKQK</sequence>
<accession>A0A6J1M7R1</accession>
<dbReference type="GeneID" id="111603762"/>
<dbReference type="SUPFAM" id="SSF56436">
    <property type="entry name" value="C-type lectin-like"/>
    <property type="match status" value="1"/>
</dbReference>
<dbReference type="OrthoDB" id="7950296at2759"/>
<proteinExistence type="predicted"/>
<dbReference type="InterPro" id="IPR050111">
    <property type="entry name" value="C-type_lectin/snaclec_domain"/>
</dbReference>
<feature type="signal peptide" evidence="1">
    <location>
        <begin position="1"/>
        <end position="19"/>
    </location>
</feature>
<dbReference type="InterPro" id="IPR016187">
    <property type="entry name" value="CTDL_fold"/>
</dbReference>
<dbReference type="Proteomes" id="UP000504633">
    <property type="component" value="Unplaced"/>
</dbReference>
<dbReference type="OMA" id="VNDICAP"/>
<evidence type="ECO:0000259" key="2">
    <source>
        <dbReference type="PROSITE" id="PS50041"/>
    </source>
</evidence>
<reference evidence="4" key="1">
    <citation type="submission" date="2025-08" db="UniProtKB">
        <authorList>
            <consortium name="RefSeq"/>
        </authorList>
    </citation>
    <scope>IDENTIFICATION</scope>
    <source>
        <strain evidence="4">15085-1641.00</strain>
        <tissue evidence="4">Whole body</tissue>
    </source>
</reference>
<evidence type="ECO:0000313" key="3">
    <source>
        <dbReference type="Proteomes" id="UP000504633"/>
    </source>
</evidence>
<dbReference type="Gene3D" id="3.10.100.10">
    <property type="entry name" value="Mannose-Binding Protein A, subunit A"/>
    <property type="match status" value="1"/>
</dbReference>
<dbReference type="AlphaFoldDB" id="A0A6J1M7R1"/>
<dbReference type="InterPro" id="IPR016186">
    <property type="entry name" value="C-type_lectin-like/link_sf"/>
</dbReference>
<evidence type="ECO:0000256" key="1">
    <source>
        <dbReference type="SAM" id="SignalP"/>
    </source>
</evidence>
<dbReference type="RefSeq" id="XP_023177262.1">
    <property type="nucleotide sequence ID" value="XM_023321494.2"/>
</dbReference>
<name>A0A6J1M7R1_DROHY</name>
<dbReference type="PROSITE" id="PS50041">
    <property type="entry name" value="C_TYPE_LECTIN_2"/>
    <property type="match status" value="1"/>
</dbReference>
<dbReference type="CDD" id="cd00037">
    <property type="entry name" value="CLECT"/>
    <property type="match status" value="1"/>
</dbReference>
<feature type="domain" description="C-type lectin" evidence="2">
    <location>
        <begin position="81"/>
        <end position="205"/>
    </location>
</feature>
<evidence type="ECO:0000313" key="4">
    <source>
        <dbReference type="RefSeq" id="XP_023177262.1"/>
    </source>
</evidence>
<keyword evidence="3" id="KW-1185">Reference proteome</keyword>
<dbReference type="SMART" id="SM00034">
    <property type="entry name" value="CLECT"/>
    <property type="match status" value="1"/>
</dbReference>
<dbReference type="Pfam" id="PF00059">
    <property type="entry name" value="Lectin_C"/>
    <property type="match status" value="1"/>
</dbReference>
<dbReference type="KEGG" id="dhe:111603762"/>
<organism evidence="3 4">
    <name type="scientific">Drosophila hydei</name>
    <name type="common">Fruit fly</name>
    <dbReference type="NCBI Taxonomy" id="7224"/>
    <lineage>
        <taxon>Eukaryota</taxon>
        <taxon>Metazoa</taxon>
        <taxon>Ecdysozoa</taxon>
        <taxon>Arthropoda</taxon>
        <taxon>Hexapoda</taxon>
        <taxon>Insecta</taxon>
        <taxon>Pterygota</taxon>
        <taxon>Neoptera</taxon>
        <taxon>Endopterygota</taxon>
        <taxon>Diptera</taxon>
        <taxon>Brachycera</taxon>
        <taxon>Muscomorpha</taxon>
        <taxon>Ephydroidea</taxon>
        <taxon>Drosophilidae</taxon>
        <taxon>Drosophila</taxon>
    </lineage>
</organism>
<feature type="chain" id="PRO_5026677385" evidence="1">
    <location>
        <begin position="20"/>
        <end position="210"/>
    </location>
</feature>
<keyword evidence="1" id="KW-0732">Signal</keyword>
<dbReference type="InterPro" id="IPR001304">
    <property type="entry name" value="C-type_lectin-like"/>
</dbReference>